<dbReference type="InterPro" id="IPR003961">
    <property type="entry name" value="FN3_dom"/>
</dbReference>
<name>A0A845E7V7_9BACI</name>
<protein>
    <submittedName>
        <fullName evidence="2">Fibronectin type III domain-containing protein</fullName>
    </submittedName>
</protein>
<dbReference type="InterPro" id="IPR036116">
    <property type="entry name" value="FN3_sf"/>
</dbReference>
<dbReference type="PROSITE" id="PS50853">
    <property type="entry name" value="FN3"/>
    <property type="match status" value="1"/>
</dbReference>
<dbReference type="SMART" id="SM00060">
    <property type="entry name" value="FN3"/>
    <property type="match status" value="1"/>
</dbReference>
<sequence length="99" mass="10525">MTSLILGQKLPNAPANLTASNVTDTTADITWDAVDYEAGIEQYEIYRDGTMVDTRVGTSFADSGLTADTTYVYQVIAVGSNGLKSELSEELTVTTVPAV</sequence>
<reference evidence="2 3" key="1">
    <citation type="submission" date="2019-11" db="EMBL/GenBank/DDBJ databases">
        <title>Genome sequences of 17 halophilic strains isolated from different environments.</title>
        <authorList>
            <person name="Furrow R.E."/>
        </authorList>
    </citation>
    <scope>NUCLEOTIDE SEQUENCE [LARGE SCALE GENOMIC DNA]</scope>
    <source>
        <strain evidence="2 3">22505_10_Sand</strain>
    </source>
</reference>
<dbReference type="CDD" id="cd00063">
    <property type="entry name" value="FN3"/>
    <property type="match status" value="1"/>
</dbReference>
<organism evidence="2 3">
    <name type="scientific">Halobacillus litoralis</name>
    <dbReference type="NCBI Taxonomy" id="45668"/>
    <lineage>
        <taxon>Bacteria</taxon>
        <taxon>Bacillati</taxon>
        <taxon>Bacillota</taxon>
        <taxon>Bacilli</taxon>
        <taxon>Bacillales</taxon>
        <taxon>Bacillaceae</taxon>
        <taxon>Halobacillus</taxon>
    </lineage>
</organism>
<dbReference type="EMBL" id="WMEZ01000004">
    <property type="protein sequence ID" value="MYL50259.1"/>
    <property type="molecule type" value="Genomic_DNA"/>
</dbReference>
<evidence type="ECO:0000313" key="2">
    <source>
        <dbReference type="EMBL" id="MYL50259.1"/>
    </source>
</evidence>
<dbReference type="Proteomes" id="UP000447393">
    <property type="component" value="Unassembled WGS sequence"/>
</dbReference>
<dbReference type="Gene3D" id="2.60.40.10">
    <property type="entry name" value="Immunoglobulins"/>
    <property type="match status" value="1"/>
</dbReference>
<dbReference type="OrthoDB" id="2362564at2"/>
<evidence type="ECO:0000259" key="1">
    <source>
        <dbReference type="PROSITE" id="PS50853"/>
    </source>
</evidence>
<dbReference type="AlphaFoldDB" id="A0A845E7V7"/>
<proteinExistence type="predicted"/>
<comment type="caution">
    <text evidence="2">The sequence shown here is derived from an EMBL/GenBank/DDBJ whole genome shotgun (WGS) entry which is preliminary data.</text>
</comment>
<dbReference type="Pfam" id="PF00041">
    <property type="entry name" value="fn3"/>
    <property type="match status" value="1"/>
</dbReference>
<dbReference type="InterPro" id="IPR013783">
    <property type="entry name" value="Ig-like_fold"/>
</dbReference>
<feature type="domain" description="Fibronectin type-III" evidence="1">
    <location>
        <begin position="13"/>
        <end position="98"/>
    </location>
</feature>
<dbReference type="SUPFAM" id="SSF49265">
    <property type="entry name" value="Fibronectin type III"/>
    <property type="match status" value="1"/>
</dbReference>
<gene>
    <name evidence="2" type="ORF">GLV98_12245</name>
</gene>
<accession>A0A845E7V7</accession>
<evidence type="ECO:0000313" key="3">
    <source>
        <dbReference type="Proteomes" id="UP000447393"/>
    </source>
</evidence>